<dbReference type="Proteomes" id="UP000789405">
    <property type="component" value="Unassembled WGS sequence"/>
</dbReference>
<dbReference type="GO" id="GO:0005634">
    <property type="term" value="C:nucleus"/>
    <property type="evidence" value="ECO:0007669"/>
    <property type="project" value="UniProtKB-SubCell"/>
</dbReference>
<evidence type="ECO:0000256" key="6">
    <source>
        <dbReference type="SAM" id="MobiDB-lite"/>
    </source>
</evidence>
<keyword evidence="2" id="KW-0479">Metal-binding</keyword>
<dbReference type="SUPFAM" id="SSF140996">
    <property type="entry name" value="Hermes dimerisation domain"/>
    <property type="match status" value="1"/>
</dbReference>
<keyword evidence="5" id="KW-0539">Nucleus</keyword>
<dbReference type="EMBL" id="CAJVPY010031179">
    <property type="protein sequence ID" value="CAG8796237.1"/>
    <property type="molecule type" value="Genomic_DNA"/>
</dbReference>
<comment type="subcellular location">
    <subcellularLocation>
        <location evidence="1">Nucleus</location>
    </subcellularLocation>
</comment>
<evidence type="ECO:0000256" key="1">
    <source>
        <dbReference type="ARBA" id="ARBA00004123"/>
    </source>
</evidence>
<feature type="non-terminal residue" evidence="7">
    <location>
        <position position="160"/>
    </location>
</feature>
<keyword evidence="8" id="KW-1185">Reference proteome</keyword>
<dbReference type="GO" id="GO:0008270">
    <property type="term" value="F:zinc ion binding"/>
    <property type="evidence" value="ECO:0007669"/>
    <property type="project" value="UniProtKB-KW"/>
</dbReference>
<protein>
    <submittedName>
        <fullName evidence="7">1361_t:CDS:1</fullName>
    </submittedName>
</protein>
<reference evidence="7" key="1">
    <citation type="submission" date="2021-06" db="EMBL/GenBank/DDBJ databases">
        <authorList>
            <person name="Kallberg Y."/>
            <person name="Tangrot J."/>
            <person name="Rosling A."/>
        </authorList>
    </citation>
    <scope>NUCLEOTIDE SEQUENCE</scope>
    <source>
        <strain evidence="7">MA453B</strain>
    </source>
</reference>
<sequence length="160" mass="18921">MNNSLNNDESERSSTPTTPHMNVIPANQNVESWVWLFVNKKTRRCQVQIEDNGIKIQCTWSCREKTSTTNIASHLRAKHRIIEGKKEVEISSTTYKTYKNYSLDQNKIERITHRLIDWLIDDMQAFHVVENHKFQNFVHELETFYSIPCRNSLYKKMSEA</sequence>
<evidence type="ECO:0000256" key="4">
    <source>
        <dbReference type="ARBA" id="ARBA00022833"/>
    </source>
</evidence>
<evidence type="ECO:0000256" key="5">
    <source>
        <dbReference type="ARBA" id="ARBA00023242"/>
    </source>
</evidence>
<evidence type="ECO:0000256" key="2">
    <source>
        <dbReference type="ARBA" id="ARBA00022723"/>
    </source>
</evidence>
<gene>
    <name evidence="7" type="ORF">DERYTH_LOCUS22440</name>
</gene>
<evidence type="ECO:0000256" key="3">
    <source>
        <dbReference type="ARBA" id="ARBA00022771"/>
    </source>
</evidence>
<comment type="caution">
    <text evidence="7">The sequence shown here is derived from an EMBL/GenBank/DDBJ whole genome shotgun (WGS) entry which is preliminary data.</text>
</comment>
<dbReference type="OrthoDB" id="2334679at2759"/>
<dbReference type="AlphaFoldDB" id="A0A9N9P2D4"/>
<evidence type="ECO:0000313" key="7">
    <source>
        <dbReference type="EMBL" id="CAG8796237.1"/>
    </source>
</evidence>
<organism evidence="7 8">
    <name type="scientific">Dentiscutata erythropus</name>
    <dbReference type="NCBI Taxonomy" id="1348616"/>
    <lineage>
        <taxon>Eukaryota</taxon>
        <taxon>Fungi</taxon>
        <taxon>Fungi incertae sedis</taxon>
        <taxon>Mucoromycota</taxon>
        <taxon>Glomeromycotina</taxon>
        <taxon>Glomeromycetes</taxon>
        <taxon>Diversisporales</taxon>
        <taxon>Gigasporaceae</taxon>
        <taxon>Dentiscutata</taxon>
    </lineage>
</organism>
<keyword evidence="4" id="KW-0862">Zinc</keyword>
<name>A0A9N9P2D4_9GLOM</name>
<proteinExistence type="predicted"/>
<accession>A0A9N9P2D4</accession>
<dbReference type="InterPro" id="IPR052035">
    <property type="entry name" value="ZnF_BED_domain_contain"/>
</dbReference>
<dbReference type="PANTHER" id="PTHR46481">
    <property type="entry name" value="ZINC FINGER BED DOMAIN-CONTAINING PROTEIN 4"/>
    <property type="match status" value="1"/>
</dbReference>
<evidence type="ECO:0000313" key="8">
    <source>
        <dbReference type="Proteomes" id="UP000789405"/>
    </source>
</evidence>
<dbReference type="PANTHER" id="PTHR46481:SF10">
    <property type="entry name" value="ZINC FINGER BED DOMAIN-CONTAINING PROTEIN 39"/>
    <property type="match status" value="1"/>
</dbReference>
<feature type="region of interest" description="Disordered" evidence="6">
    <location>
        <begin position="1"/>
        <end position="23"/>
    </location>
</feature>
<keyword evidence="3" id="KW-0863">Zinc-finger</keyword>